<organism evidence="16 17">
    <name type="scientific">Mammaliicoccus sciuri</name>
    <name type="common">Staphylococcus sciuri</name>
    <dbReference type="NCBI Taxonomy" id="1296"/>
    <lineage>
        <taxon>Bacteria</taxon>
        <taxon>Bacillati</taxon>
        <taxon>Bacillota</taxon>
        <taxon>Bacilli</taxon>
        <taxon>Bacillales</taxon>
        <taxon>Staphylococcaceae</taxon>
        <taxon>Mammaliicoccus</taxon>
    </lineage>
</organism>
<dbReference type="RefSeq" id="WP_257099596.1">
    <property type="nucleotide sequence ID" value="NZ_JANILD010000009.1"/>
</dbReference>
<keyword evidence="4" id="KW-1003">Cell membrane</keyword>
<keyword evidence="11" id="KW-0046">Antibiotic resistance</keyword>
<keyword evidence="6" id="KW-0479">Metal-binding</keyword>
<evidence type="ECO:0000256" key="1">
    <source>
        <dbReference type="ARBA" id="ARBA00004162"/>
    </source>
</evidence>
<evidence type="ECO:0000256" key="5">
    <source>
        <dbReference type="ARBA" id="ARBA00022692"/>
    </source>
</evidence>
<feature type="domain" description="TcaA 4th" evidence="15">
    <location>
        <begin position="241"/>
        <end position="295"/>
    </location>
</feature>
<keyword evidence="7" id="KW-0863">Zinc-finger</keyword>
<dbReference type="GO" id="GO:0046677">
    <property type="term" value="P:response to antibiotic"/>
    <property type="evidence" value="ECO:0007669"/>
    <property type="project" value="UniProtKB-KW"/>
</dbReference>
<dbReference type="InterPro" id="IPR054530">
    <property type="entry name" value="TcaA_4th"/>
</dbReference>
<dbReference type="Pfam" id="PF22820">
    <property type="entry name" value="TcaA_3rd_4th"/>
    <property type="match status" value="1"/>
</dbReference>
<evidence type="ECO:0000256" key="10">
    <source>
        <dbReference type="ARBA" id="ARBA00023136"/>
    </source>
</evidence>
<evidence type="ECO:0000256" key="11">
    <source>
        <dbReference type="ARBA" id="ARBA00023251"/>
    </source>
</evidence>
<keyword evidence="5 12" id="KW-0812">Transmembrane</keyword>
<keyword evidence="9 12" id="KW-1133">Transmembrane helix</keyword>
<dbReference type="Pfam" id="PF22813">
    <property type="entry name" value="TcaA_2nd"/>
    <property type="match status" value="1"/>
</dbReference>
<feature type="domain" description="TcaA second" evidence="13">
    <location>
        <begin position="37"/>
        <end position="137"/>
    </location>
</feature>
<comment type="subcellular location">
    <subcellularLocation>
        <location evidence="1">Cell membrane</location>
        <topology evidence="1">Single-pass membrane protein</topology>
    </subcellularLocation>
</comment>
<dbReference type="InterPro" id="IPR054528">
    <property type="entry name" value="TcaA_5th"/>
</dbReference>
<dbReference type="InterPro" id="IPR054529">
    <property type="entry name" value="TcaA_2nd"/>
</dbReference>
<dbReference type="Proteomes" id="UP001204068">
    <property type="component" value="Unassembled WGS sequence"/>
</dbReference>
<evidence type="ECO:0000256" key="12">
    <source>
        <dbReference type="SAM" id="Phobius"/>
    </source>
</evidence>
<evidence type="ECO:0000259" key="15">
    <source>
        <dbReference type="Pfam" id="PF22820"/>
    </source>
</evidence>
<evidence type="ECO:0000313" key="16">
    <source>
        <dbReference type="EMBL" id="MCQ9304940.1"/>
    </source>
</evidence>
<evidence type="ECO:0000256" key="4">
    <source>
        <dbReference type="ARBA" id="ARBA00022475"/>
    </source>
</evidence>
<reference evidence="16" key="1">
    <citation type="submission" date="2022-07" db="EMBL/GenBank/DDBJ databases">
        <title>Bacterial species isolated from the porcine tonsil microbiota.</title>
        <authorList>
            <person name="Oliveira I.M.F."/>
        </authorList>
    </citation>
    <scope>NUCLEOTIDE SEQUENCE</scope>
    <source>
        <strain evidence="16">8QC2O2</strain>
    </source>
</reference>
<dbReference type="EMBL" id="JANILD010000009">
    <property type="protein sequence ID" value="MCQ9304940.1"/>
    <property type="molecule type" value="Genomic_DNA"/>
</dbReference>
<accession>A0AAW5LQF0</accession>
<dbReference type="AlphaFoldDB" id="A0AAW5LQF0"/>
<evidence type="ECO:0000256" key="8">
    <source>
        <dbReference type="ARBA" id="ARBA00022833"/>
    </source>
</evidence>
<comment type="caution">
    <text evidence="16">The sequence shown here is derived from an EMBL/GenBank/DDBJ whole genome shotgun (WGS) entry which is preliminary data.</text>
</comment>
<feature type="domain" description="TcaA protein NTF2-like" evidence="14">
    <location>
        <begin position="320"/>
        <end position="421"/>
    </location>
</feature>
<evidence type="ECO:0000256" key="9">
    <source>
        <dbReference type="ARBA" id="ARBA00022989"/>
    </source>
</evidence>
<dbReference type="InterPro" id="IPR023599">
    <property type="entry name" value="Mem_prot_TcaA"/>
</dbReference>
<evidence type="ECO:0000259" key="13">
    <source>
        <dbReference type="Pfam" id="PF22813"/>
    </source>
</evidence>
<proteinExistence type="inferred from homology"/>
<gene>
    <name evidence="16" type="ORF">NQ032_15120</name>
</gene>
<dbReference type="PANTHER" id="PTHR40038">
    <property type="entry name" value="MEMBRANE-ASSOCIATED PROTEIN TCAA"/>
    <property type="match status" value="1"/>
</dbReference>
<keyword evidence="8" id="KW-0862">Zinc</keyword>
<sequence length="424" mass="49332">MKTSAKFKVILTSTVLVSIIIITLLIYFFISQNNTTAQIDEFSNAVRNEDEKAISKILSTNKTNISEQDAKSFLDYLKDRDHYNQFTKELNLVRQHIKDDDFHSSDLGNFKDQNNNVYLTVQKNGTQYLFLDRITFTPHLYNVYLNKSSNNSTYKYKDSLNKNHTVVAEKNRTPKLGSFFIGKHKLNAQKIYDQNDTVNGRVDGSFMIDTNQLVDHKVVARENFTEAWFKVEIDNTEQIDGDIDLVINEKHMKYNSGKTYGKYPASNPLQVYAEGKVNQKTFKTNTKYVVNNPSPDEQTIKLKFDGSDIEKETEKEKKIEESAKNFMNEYTKDLNKAYAEVDFNLVSKYFKSNSELADHIKYMVESKNKSRYSMPSFTSYKKEGNTIEIELIKEDKHKNKIKSHYTLEYDKEDDSFLLVSYNDI</sequence>
<dbReference type="PANTHER" id="PTHR40038:SF1">
    <property type="entry name" value="MEMBRANE-ASSOCIATED PROTEIN TCAA"/>
    <property type="match status" value="1"/>
</dbReference>
<feature type="transmembrane region" description="Helical" evidence="12">
    <location>
        <begin position="9"/>
        <end position="30"/>
    </location>
</feature>
<dbReference type="PIRSF" id="PIRSF032522">
    <property type="entry name" value="TcaA"/>
    <property type="match status" value="1"/>
</dbReference>
<evidence type="ECO:0000313" key="17">
    <source>
        <dbReference type="Proteomes" id="UP001204068"/>
    </source>
</evidence>
<dbReference type="GO" id="GO:0005886">
    <property type="term" value="C:plasma membrane"/>
    <property type="evidence" value="ECO:0007669"/>
    <property type="project" value="UniProtKB-SubCell"/>
</dbReference>
<keyword evidence="10 12" id="KW-0472">Membrane</keyword>
<evidence type="ECO:0000259" key="14">
    <source>
        <dbReference type="Pfam" id="PF22819"/>
    </source>
</evidence>
<evidence type="ECO:0000256" key="3">
    <source>
        <dbReference type="ARBA" id="ARBA00017896"/>
    </source>
</evidence>
<evidence type="ECO:0000256" key="7">
    <source>
        <dbReference type="ARBA" id="ARBA00022771"/>
    </source>
</evidence>
<name>A0AAW5LQF0_MAMSC</name>
<evidence type="ECO:0000256" key="2">
    <source>
        <dbReference type="ARBA" id="ARBA00006334"/>
    </source>
</evidence>
<dbReference type="Pfam" id="PF22819">
    <property type="entry name" value="TcaA_5th"/>
    <property type="match status" value="1"/>
</dbReference>
<comment type="similarity">
    <text evidence="2">Belongs to the TcaA family.</text>
</comment>
<protein>
    <recommendedName>
        <fullName evidence="3">Membrane-associated protein TcaA</fullName>
    </recommendedName>
</protein>
<dbReference type="GO" id="GO:0008270">
    <property type="term" value="F:zinc ion binding"/>
    <property type="evidence" value="ECO:0007669"/>
    <property type="project" value="UniProtKB-KW"/>
</dbReference>
<evidence type="ECO:0000256" key="6">
    <source>
        <dbReference type="ARBA" id="ARBA00022723"/>
    </source>
</evidence>